<keyword evidence="3" id="KW-1185">Reference proteome</keyword>
<dbReference type="GO" id="GO:0005634">
    <property type="term" value="C:nucleus"/>
    <property type="evidence" value="ECO:0007669"/>
    <property type="project" value="TreeGrafter"/>
</dbReference>
<dbReference type="Proteomes" id="UP000037460">
    <property type="component" value="Unassembled WGS sequence"/>
</dbReference>
<accession>A0A0M0J964</accession>
<sequence length="427" mass="48501">MAAARAANSGGGGGAKFSLLNRGSSKQDGVATGIFADEGRERGSGGSRNPQLTVLPHASDIKWIDQFPYYPAYRYHSYRSYCGACSSILFLTILLLRFSTSIMDFVNRPPIVTEAREQFERDSTITYRLPRVGVQFRQNGWRPFNDPRYLSIIFEQGVIAMSGNVSYVDLGTHECAFVDRDGRLIADGAMCPLASGDAAGYLQGDFHDVTFAFVRARLARCDNGTDVEGKPLPGMCMMPSEIDRLVYDGVLYMFEQETDMRVDESSPFLRIRQWRREFISRVHLSTDVYFTVRKVTVEPKYIFDAYLPGFKAGDSFTLLHSTQETYTDFEEEAAQYAAFYFRLAPELIRQSRSYTSLFDLFETWGAIVAFLYLVFGLTARSFNAFHFNRQVRGLDLRKLDKGQFTPFGRLIDKSFQMPREFQSMTAD</sequence>
<dbReference type="PANTHER" id="PTHR31398">
    <property type="entry name" value="MEIOTIC NUCLEAR DIVISION PROTEIN 1 HOMOLOG"/>
    <property type="match status" value="1"/>
</dbReference>
<evidence type="ECO:0000313" key="3">
    <source>
        <dbReference type="Proteomes" id="UP000037460"/>
    </source>
</evidence>
<gene>
    <name evidence="2" type="ORF">Ctob_010813</name>
</gene>
<comment type="caution">
    <text evidence="2">The sequence shown here is derived from an EMBL/GenBank/DDBJ whole genome shotgun (WGS) entry which is preliminary data.</text>
</comment>
<keyword evidence="1" id="KW-1133">Transmembrane helix</keyword>
<evidence type="ECO:0000313" key="2">
    <source>
        <dbReference type="EMBL" id="KOO23121.1"/>
    </source>
</evidence>
<name>A0A0M0J964_9EUKA</name>
<dbReference type="PANTHER" id="PTHR31398:SF0">
    <property type="entry name" value="MEIOTIC NUCLEAR DIVISION PROTEIN 1 HOMOLOG"/>
    <property type="match status" value="1"/>
</dbReference>
<dbReference type="EMBL" id="JWZX01003218">
    <property type="protein sequence ID" value="KOO23121.1"/>
    <property type="molecule type" value="Genomic_DNA"/>
</dbReference>
<dbReference type="GO" id="GO:0007131">
    <property type="term" value="P:reciprocal meiotic recombination"/>
    <property type="evidence" value="ECO:0007669"/>
    <property type="project" value="TreeGrafter"/>
</dbReference>
<feature type="transmembrane region" description="Helical" evidence="1">
    <location>
        <begin position="357"/>
        <end position="379"/>
    </location>
</feature>
<reference evidence="3" key="1">
    <citation type="journal article" date="2015" name="PLoS Genet.">
        <title>Genome Sequence and Transcriptome Analyses of Chrysochromulina tobin: Metabolic Tools for Enhanced Algal Fitness in the Prominent Order Prymnesiales (Haptophyceae).</title>
        <authorList>
            <person name="Hovde B.T."/>
            <person name="Deodato C.R."/>
            <person name="Hunsperger H.M."/>
            <person name="Ryken S.A."/>
            <person name="Yost W."/>
            <person name="Jha R.K."/>
            <person name="Patterson J."/>
            <person name="Monnat R.J. Jr."/>
            <person name="Barlow S.B."/>
            <person name="Starkenburg S.R."/>
            <person name="Cattolico R.A."/>
        </authorList>
    </citation>
    <scope>NUCLEOTIDE SEQUENCE</scope>
    <source>
        <strain evidence="3">CCMP291</strain>
    </source>
</reference>
<keyword evidence="1" id="KW-0472">Membrane</keyword>
<dbReference type="AlphaFoldDB" id="A0A0M0J964"/>
<evidence type="ECO:0000256" key="1">
    <source>
        <dbReference type="SAM" id="Phobius"/>
    </source>
</evidence>
<organism evidence="2 3">
    <name type="scientific">Chrysochromulina tobinii</name>
    <dbReference type="NCBI Taxonomy" id="1460289"/>
    <lineage>
        <taxon>Eukaryota</taxon>
        <taxon>Haptista</taxon>
        <taxon>Haptophyta</taxon>
        <taxon>Prymnesiophyceae</taxon>
        <taxon>Prymnesiales</taxon>
        <taxon>Chrysochromulinaceae</taxon>
        <taxon>Chrysochromulina</taxon>
    </lineage>
</organism>
<protein>
    <submittedName>
        <fullName evidence="2">Uncharacterized protein</fullName>
    </submittedName>
</protein>
<keyword evidence="1" id="KW-0812">Transmembrane</keyword>
<proteinExistence type="predicted"/>